<gene>
    <name evidence="2" type="ORF">SLS59_009121</name>
</gene>
<reference evidence="2 3" key="1">
    <citation type="submission" date="2024-02" db="EMBL/GenBank/DDBJ databases">
        <title>De novo assembly and annotation of 12 fungi associated with fruit tree decline syndrome in Ontario, Canada.</title>
        <authorList>
            <person name="Sulman M."/>
            <person name="Ellouze W."/>
            <person name="Ilyukhin E."/>
        </authorList>
    </citation>
    <scope>NUCLEOTIDE SEQUENCE [LARGE SCALE GENOMIC DNA]</scope>
    <source>
        <strain evidence="2 3">M97-236</strain>
    </source>
</reference>
<keyword evidence="3" id="KW-1185">Reference proteome</keyword>
<proteinExistence type="predicted"/>
<dbReference type="Proteomes" id="UP001521222">
    <property type="component" value="Unassembled WGS sequence"/>
</dbReference>
<keyword evidence="1" id="KW-0472">Membrane</keyword>
<name>A0ABR3QP76_9PLEO</name>
<keyword evidence="1" id="KW-1133">Transmembrane helix</keyword>
<accession>A0ABR3QP76</accession>
<evidence type="ECO:0000313" key="2">
    <source>
        <dbReference type="EMBL" id="KAL1593607.1"/>
    </source>
</evidence>
<feature type="transmembrane region" description="Helical" evidence="1">
    <location>
        <begin position="207"/>
        <end position="231"/>
    </location>
</feature>
<comment type="caution">
    <text evidence="2">The sequence shown here is derived from an EMBL/GenBank/DDBJ whole genome shotgun (WGS) entry which is preliminary data.</text>
</comment>
<organism evidence="2 3">
    <name type="scientific">Nothophoma quercina</name>
    <dbReference type="NCBI Taxonomy" id="749835"/>
    <lineage>
        <taxon>Eukaryota</taxon>
        <taxon>Fungi</taxon>
        <taxon>Dikarya</taxon>
        <taxon>Ascomycota</taxon>
        <taxon>Pezizomycotina</taxon>
        <taxon>Dothideomycetes</taxon>
        <taxon>Pleosporomycetidae</taxon>
        <taxon>Pleosporales</taxon>
        <taxon>Pleosporineae</taxon>
        <taxon>Didymellaceae</taxon>
        <taxon>Nothophoma</taxon>
    </lineage>
</organism>
<evidence type="ECO:0000313" key="3">
    <source>
        <dbReference type="Proteomes" id="UP001521222"/>
    </source>
</evidence>
<dbReference type="EMBL" id="JAKIXB020000039">
    <property type="protein sequence ID" value="KAL1593607.1"/>
    <property type="molecule type" value="Genomic_DNA"/>
</dbReference>
<evidence type="ECO:0000256" key="1">
    <source>
        <dbReference type="SAM" id="Phobius"/>
    </source>
</evidence>
<protein>
    <submittedName>
        <fullName evidence="2">Uncharacterized protein</fullName>
    </submittedName>
</protein>
<keyword evidence="1" id="KW-0812">Transmembrane</keyword>
<sequence>MINHRRQREPDLNWEYLQQMINTFRNWVAMSRMIEVQRTQHMVEELEQMAWHMQSIEVQLTMFGVEVGKERASHVERHDSITVESDSDRSADGVDSLATIEIPIADMIQWSNGDDILDDGTIMPPHHYLNNIARYLVLQRVLSLENTSNFVIYHHSAAKDITVLLLPCPFGRPPAMTNLDYAEPQYYRILEQQSASKNTLSFEGGRILRVLLCIISMLSMLSLHVYVYGYFRVQEYRGNIEGLNAKLGNLTIMVEALARKIDMCGGD</sequence>